<comment type="caution">
    <text evidence="1">The sequence shown here is derived from an EMBL/GenBank/DDBJ whole genome shotgun (WGS) entry which is preliminary data.</text>
</comment>
<dbReference type="Proteomes" id="UP001529510">
    <property type="component" value="Unassembled WGS sequence"/>
</dbReference>
<feature type="non-terminal residue" evidence="1">
    <location>
        <position position="363"/>
    </location>
</feature>
<organism evidence="1 2">
    <name type="scientific">Cirrhinus mrigala</name>
    <name type="common">Mrigala</name>
    <dbReference type="NCBI Taxonomy" id="683832"/>
    <lineage>
        <taxon>Eukaryota</taxon>
        <taxon>Metazoa</taxon>
        <taxon>Chordata</taxon>
        <taxon>Craniata</taxon>
        <taxon>Vertebrata</taxon>
        <taxon>Euteleostomi</taxon>
        <taxon>Actinopterygii</taxon>
        <taxon>Neopterygii</taxon>
        <taxon>Teleostei</taxon>
        <taxon>Ostariophysi</taxon>
        <taxon>Cypriniformes</taxon>
        <taxon>Cyprinidae</taxon>
        <taxon>Labeoninae</taxon>
        <taxon>Labeonini</taxon>
        <taxon>Cirrhinus</taxon>
    </lineage>
</organism>
<protein>
    <submittedName>
        <fullName evidence="1">Uncharacterized protein</fullName>
    </submittedName>
</protein>
<keyword evidence="2" id="KW-1185">Reference proteome</keyword>
<evidence type="ECO:0000313" key="1">
    <source>
        <dbReference type="EMBL" id="KAL0153686.1"/>
    </source>
</evidence>
<gene>
    <name evidence="1" type="ORF">M9458_051051</name>
</gene>
<reference evidence="1 2" key="1">
    <citation type="submission" date="2024-05" db="EMBL/GenBank/DDBJ databases">
        <title>Genome sequencing and assembly of Indian major carp, Cirrhinus mrigala (Hamilton, 1822).</title>
        <authorList>
            <person name="Mohindra V."/>
            <person name="Chowdhury L.M."/>
            <person name="Lal K."/>
            <person name="Jena J.K."/>
        </authorList>
    </citation>
    <scope>NUCLEOTIDE SEQUENCE [LARGE SCALE GENOMIC DNA]</scope>
    <source>
        <strain evidence="1">CM1030</strain>
        <tissue evidence="1">Blood</tissue>
    </source>
</reference>
<dbReference type="AlphaFoldDB" id="A0ABD0MXH5"/>
<proteinExistence type="predicted"/>
<name>A0ABD0MXH5_CIRMR</name>
<accession>A0ABD0MXH5</accession>
<sequence>PYAAQRNLVLGARAPTIVFFLTHPPEKKPPSSGEGHNLAPVPRFLELSSMVPGCDQEASRNPLPTVAPRSCGIKSVLPLLQGGLVRHLSASTSRSVFSHHDLVKGRSVGHDLLRGVRKTASPIALTSVKSGKPPSPLQQLLCLEFGPVNSHVALGTRPEYVPMVTTTPFRDQVVTLQAIPYQEDDPNLTLLCPVRVPRIYLERSQTLQTFQSALCLLWSTAEGEGCLQTRISHWLVDTIRTAYRPEACPATGNENPVDQGHRCPGSSCKWGLVNRHLQSCRLGYTYTLANLRMEPVSARVLNASSWLSILVGCRACLSTSPNGDYASKFGRFPDVNPGHLLHHLALLHVAEFGRGTRCKNPTQ</sequence>
<feature type="non-terminal residue" evidence="1">
    <location>
        <position position="1"/>
    </location>
</feature>
<evidence type="ECO:0000313" key="2">
    <source>
        <dbReference type="Proteomes" id="UP001529510"/>
    </source>
</evidence>
<dbReference type="EMBL" id="JAMKFB020000083">
    <property type="protein sequence ID" value="KAL0153686.1"/>
    <property type="molecule type" value="Genomic_DNA"/>
</dbReference>